<comment type="caution">
    <text evidence="2">The sequence shown here is derived from an EMBL/GenBank/DDBJ whole genome shotgun (WGS) entry which is preliminary data.</text>
</comment>
<dbReference type="InterPro" id="IPR002921">
    <property type="entry name" value="Fungal_lipase-type"/>
</dbReference>
<organism evidence="2 3">
    <name type="scientific">Kitasatospora putterlickiae</name>
    <dbReference type="NCBI Taxonomy" id="221725"/>
    <lineage>
        <taxon>Bacteria</taxon>
        <taxon>Bacillati</taxon>
        <taxon>Actinomycetota</taxon>
        <taxon>Actinomycetes</taxon>
        <taxon>Kitasatosporales</taxon>
        <taxon>Streptomycetaceae</taxon>
        <taxon>Kitasatospora</taxon>
    </lineage>
</organism>
<dbReference type="InterPro" id="IPR051218">
    <property type="entry name" value="Sec_MonoDiacylglyc_Lipase"/>
</dbReference>
<accession>A0ABN1XHX7</accession>
<dbReference type="InterPro" id="IPR029058">
    <property type="entry name" value="AB_hydrolase_fold"/>
</dbReference>
<sequence length="273" mass="29894">MAVPTTFDQRATGFSLPLAYNLAKAAELAYQDEATIEARARDWGFDTVRHHQTRFTPPFPLQDTQAYTMAGEHMIVTGFRGTEPARIRDWLTDGTTPPWPGPARTGYVHYGFAEALESVFPEVAKTLADLRTNGQSVWFTGHSLGGALAMLTAARLSLEDPRLQADGVYTFGQPRTCDRLLAAAYDKGLQGRTHRFVHDNDIVPQLPPEPAFTHVETLHHIDSAGRVREKAGLVAGLADRAKGLGAAAFSPDGEGVRDHLMRNYLAALEKALD</sequence>
<reference evidence="2 3" key="1">
    <citation type="journal article" date="2019" name="Int. J. Syst. Evol. Microbiol.">
        <title>The Global Catalogue of Microorganisms (GCM) 10K type strain sequencing project: providing services to taxonomists for standard genome sequencing and annotation.</title>
        <authorList>
            <consortium name="The Broad Institute Genomics Platform"/>
            <consortium name="The Broad Institute Genome Sequencing Center for Infectious Disease"/>
            <person name="Wu L."/>
            <person name="Ma J."/>
        </authorList>
    </citation>
    <scope>NUCLEOTIDE SEQUENCE [LARGE SCALE GENOMIC DNA]</scope>
    <source>
        <strain evidence="2 3">JCM 12393</strain>
    </source>
</reference>
<dbReference type="Gene3D" id="3.40.50.1820">
    <property type="entry name" value="alpha/beta hydrolase"/>
    <property type="match status" value="1"/>
</dbReference>
<proteinExistence type="predicted"/>
<name>A0ABN1XHX7_9ACTN</name>
<evidence type="ECO:0000313" key="2">
    <source>
        <dbReference type="EMBL" id="GAA1382192.1"/>
    </source>
</evidence>
<evidence type="ECO:0000313" key="3">
    <source>
        <dbReference type="Proteomes" id="UP001499863"/>
    </source>
</evidence>
<dbReference type="Proteomes" id="UP001499863">
    <property type="component" value="Unassembled WGS sequence"/>
</dbReference>
<evidence type="ECO:0000259" key="1">
    <source>
        <dbReference type="Pfam" id="PF01764"/>
    </source>
</evidence>
<dbReference type="EMBL" id="BAAAKJ010000005">
    <property type="protein sequence ID" value="GAA1382192.1"/>
    <property type="molecule type" value="Genomic_DNA"/>
</dbReference>
<dbReference type="PANTHER" id="PTHR45856">
    <property type="entry name" value="ALPHA/BETA-HYDROLASES SUPERFAMILY PROTEIN"/>
    <property type="match status" value="1"/>
</dbReference>
<dbReference type="RefSeq" id="WP_344322652.1">
    <property type="nucleotide sequence ID" value="NZ_BAAAKJ010000005.1"/>
</dbReference>
<dbReference type="SUPFAM" id="SSF53474">
    <property type="entry name" value="alpha/beta-Hydrolases"/>
    <property type="match status" value="1"/>
</dbReference>
<feature type="domain" description="Fungal lipase-type" evidence="1">
    <location>
        <begin position="78"/>
        <end position="209"/>
    </location>
</feature>
<protein>
    <recommendedName>
        <fullName evidence="1">Fungal lipase-type domain-containing protein</fullName>
    </recommendedName>
</protein>
<dbReference type="Pfam" id="PF01764">
    <property type="entry name" value="Lipase_3"/>
    <property type="match status" value="1"/>
</dbReference>
<keyword evidence="3" id="KW-1185">Reference proteome</keyword>
<gene>
    <name evidence="2" type="ORF">GCM10009639_01010</name>
</gene>
<dbReference type="PANTHER" id="PTHR45856:SF11">
    <property type="entry name" value="FUNGAL LIPASE-LIKE DOMAIN-CONTAINING PROTEIN"/>
    <property type="match status" value="1"/>
</dbReference>
<dbReference type="CDD" id="cd00519">
    <property type="entry name" value="Lipase_3"/>
    <property type="match status" value="1"/>
</dbReference>